<evidence type="ECO:0000256" key="3">
    <source>
        <dbReference type="SAM" id="SignalP"/>
    </source>
</evidence>
<evidence type="ECO:0000256" key="1">
    <source>
        <dbReference type="SAM" id="Coils"/>
    </source>
</evidence>
<accession>F9WQ14</accession>
<feature type="signal peptide" evidence="3">
    <location>
        <begin position="1"/>
        <end position="27"/>
    </location>
</feature>
<keyword evidence="5" id="KW-1185">Reference proteome</keyword>
<keyword evidence="3" id="KW-0732">Signal</keyword>
<dbReference type="AlphaFoldDB" id="F9WQ14"/>
<feature type="region of interest" description="Disordered" evidence="2">
    <location>
        <begin position="344"/>
        <end position="406"/>
    </location>
</feature>
<dbReference type="Proteomes" id="UP000009027">
    <property type="component" value="Unassembled WGS sequence"/>
</dbReference>
<feature type="coiled-coil region" evidence="1">
    <location>
        <begin position="102"/>
        <end position="129"/>
    </location>
</feature>
<feature type="compositionally biased region" description="Basic and acidic residues" evidence="2">
    <location>
        <begin position="395"/>
        <end position="406"/>
    </location>
</feature>
<dbReference type="EMBL" id="CAEX01003855">
    <property type="protein sequence ID" value="CCD19641.1"/>
    <property type="molecule type" value="Genomic_DNA"/>
</dbReference>
<reference evidence="4 5" key="1">
    <citation type="journal article" date="2012" name="Proc. Natl. Acad. Sci. U.S.A.">
        <title>Antigenic diversity is generated by distinct evolutionary mechanisms in African trypanosome species.</title>
        <authorList>
            <person name="Jackson A.P."/>
            <person name="Berry A."/>
            <person name="Aslett M."/>
            <person name="Allison H.C."/>
            <person name="Burton P."/>
            <person name="Vavrova-Anderson J."/>
            <person name="Brown R."/>
            <person name="Browne H."/>
            <person name="Corton N."/>
            <person name="Hauser H."/>
            <person name="Gamble J."/>
            <person name="Gilderthorp R."/>
            <person name="Marcello L."/>
            <person name="McQuillan J."/>
            <person name="Otto T.D."/>
            <person name="Quail M.A."/>
            <person name="Sanders M.J."/>
            <person name="van Tonder A."/>
            <person name="Ginger M.L."/>
            <person name="Field M.C."/>
            <person name="Barry J.D."/>
            <person name="Hertz-Fowler C."/>
            <person name="Berriman M."/>
        </authorList>
    </citation>
    <scope>NUCLEOTIDE SEQUENCE</scope>
    <source>
        <strain evidence="4 5">Y486</strain>
    </source>
</reference>
<evidence type="ECO:0008006" key="6">
    <source>
        <dbReference type="Google" id="ProtNLM"/>
    </source>
</evidence>
<proteinExistence type="predicted"/>
<evidence type="ECO:0000313" key="5">
    <source>
        <dbReference type="Proteomes" id="UP000009027"/>
    </source>
</evidence>
<protein>
    <recommendedName>
        <fullName evidence="6">Trypanosome variant surface glycoprotein A-type N-terminal domain-containing protein</fullName>
    </recommendedName>
</protein>
<name>F9WQ14_TRYVY</name>
<dbReference type="SUPFAM" id="SSF58087">
    <property type="entry name" value="Variant surface glycoprotein (N-terminal domain)"/>
    <property type="match status" value="1"/>
</dbReference>
<keyword evidence="1" id="KW-0175">Coiled coil</keyword>
<gene>
    <name evidence="4" type="ORF">TvY486_0023510</name>
</gene>
<sequence length="406" mass="43291">MSSKLFAPCRLALFALALVAVFRACDATDSSVKTAKVTEACGLSGALKKAANAAMLDAQDITERLGAMKAAVAYAKLWAAAWQQCRQGEDAQAKERKVTSFVATLDAAFTQAKRKAEEAQEQAKNIVTQATNIAGKIDGFMQTLSTYTPGTTKRNRACVTDDGDPGTLGEGKARSWENETFNECRTRPKEADYAELVDKATKTSTQIHKAEAGRAIDSTCSIFSTNSDNEDASANMYATQGTAGVWGGLWHVVPKRASGIEINALVQAEDGGQDTDGGTKGAMADNRQIKAVLTAIDQLNATLNGTDTRAKSFAQLENALQNTLEEWTGKEEPGSTVIVTGLLGKVSCPPPQDQKNSTARSPATKKDSSETPPRGANKAERDTDQEGDSSAQVERTQRARTEHSQS</sequence>
<evidence type="ECO:0000313" key="4">
    <source>
        <dbReference type="EMBL" id="CCD19641.1"/>
    </source>
</evidence>
<organism evidence="4 5">
    <name type="scientific">Trypanosoma vivax (strain Y486)</name>
    <dbReference type="NCBI Taxonomy" id="1055687"/>
    <lineage>
        <taxon>Eukaryota</taxon>
        <taxon>Discoba</taxon>
        <taxon>Euglenozoa</taxon>
        <taxon>Kinetoplastea</taxon>
        <taxon>Metakinetoplastina</taxon>
        <taxon>Trypanosomatida</taxon>
        <taxon>Trypanosomatidae</taxon>
        <taxon>Trypanosoma</taxon>
        <taxon>Duttonella</taxon>
    </lineage>
</organism>
<evidence type="ECO:0000256" key="2">
    <source>
        <dbReference type="SAM" id="MobiDB-lite"/>
    </source>
</evidence>
<feature type="chain" id="PRO_5003394976" description="Trypanosome variant surface glycoprotein A-type N-terminal domain-containing protein" evidence="3">
    <location>
        <begin position="28"/>
        <end position="406"/>
    </location>
</feature>
<feature type="non-terminal residue" evidence="4">
    <location>
        <position position="406"/>
    </location>
</feature>